<dbReference type="InterPro" id="IPR023606">
    <property type="entry name" value="CoA-Trfase_III_dom_1_sf"/>
</dbReference>
<evidence type="ECO:0000313" key="4">
    <source>
        <dbReference type="Proteomes" id="UP001066327"/>
    </source>
</evidence>
<dbReference type="Pfam" id="PF02515">
    <property type="entry name" value="CoA_transf_3"/>
    <property type="match status" value="1"/>
</dbReference>
<organism evidence="3 4">
    <name type="scientific">Rhodococcus opacus</name>
    <name type="common">Nocardia opaca</name>
    <dbReference type="NCBI Taxonomy" id="37919"/>
    <lineage>
        <taxon>Bacteria</taxon>
        <taxon>Bacillati</taxon>
        <taxon>Actinomycetota</taxon>
        <taxon>Actinomycetes</taxon>
        <taxon>Mycobacteriales</taxon>
        <taxon>Nocardiaceae</taxon>
        <taxon>Rhodococcus</taxon>
    </lineage>
</organism>
<dbReference type="SUPFAM" id="SSF89796">
    <property type="entry name" value="CoA-transferase family III (CaiB/BaiF)"/>
    <property type="match status" value="1"/>
</dbReference>
<dbReference type="InterPro" id="IPR044855">
    <property type="entry name" value="CoA-Trfase_III_dom3_sf"/>
</dbReference>
<protein>
    <submittedName>
        <fullName evidence="3">CoA transferase</fullName>
    </submittedName>
</protein>
<feature type="region of interest" description="Disordered" evidence="2">
    <location>
        <begin position="1"/>
        <end position="24"/>
    </location>
</feature>
<name>A0ABT4NPF0_RHOOP</name>
<keyword evidence="4" id="KW-1185">Reference proteome</keyword>
<dbReference type="RefSeq" id="WP_269592472.1">
    <property type="nucleotide sequence ID" value="NZ_CP130956.1"/>
</dbReference>
<dbReference type="Gene3D" id="3.30.1540.10">
    <property type="entry name" value="formyl-coa transferase, domain 3"/>
    <property type="match status" value="1"/>
</dbReference>
<sequence>MVTAVEHTRPTQTHLDSGRLPQQRTGPLAGVRIADFCWMGVGAVATRLLADFGAEVIKIEARDRLDMPRRLPIYKNELRSYGDEDPNPDPNKGGLFNNYSRNKLGITVNMKTERGQQLVRQLIAASSVVTENFAPGVMEKWGLTYDDLREINPEIIFARMSGFGHSGPHHRFKSYGPVIQAVCGLSFISGLPDREPSGWGLSYMDNQAAYYNSVALLMAIMQRNATGKGQEIDVSAVEAGINLIGPDLLDVSVNKATTRRPGYPNGNRLNNPQAAPHGVYPAAGEDKWLAIAVFDDADWSRFVTALGNPAWASSPEFADQSSRFAHQDQLDEHISRWSASRPAHESMELLQTAGVAAGAVRNSQDLTESDPQIDLRGTFFELDHPVIGMAKFEGSPMQFSRTVQDNWRSAPLLGEDNRYVFGDILGLGADEIATLTAEGVI</sequence>
<comment type="caution">
    <text evidence="3">The sequence shown here is derived from an EMBL/GenBank/DDBJ whole genome shotgun (WGS) entry which is preliminary data.</text>
</comment>
<dbReference type="Proteomes" id="UP001066327">
    <property type="component" value="Unassembled WGS sequence"/>
</dbReference>
<reference evidence="3" key="1">
    <citation type="submission" date="2022-12" db="EMBL/GenBank/DDBJ databases">
        <authorList>
            <person name="Krivoruchko A.V."/>
            <person name="Elkin A."/>
        </authorList>
    </citation>
    <scope>NUCLEOTIDE SEQUENCE</scope>
    <source>
        <strain evidence="3">IEGM 249</strain>
    </source>
</reference>
<dbReference type="InterPro" id="IPR050483">
    <property type="entry name" value="CoA-transferase_III_domain"/>
</dbReference>
<feature type="compositionally biased region" description="Polar residues" evidence="2">
    <location>
        <begin position="10"/>
        <end position="24"/>
    </location>
</feature>
<feature type="region of interest" description="Disordered" evidence="2">
    <location>
        <begin position="79"/>
        <end position="98"/>
    </location>
</feature>
<gene>
    <name evidence="3" type="ORF">O4328_37425</name>
</gene>
<evidence type="ECO:0000256" key="2">
    <source>
        <dbReference type="SAM" id="MobiDB-lite"/>
    </source>
</evidence>
<proteinExistence type="predicted"/>
<accession>A0ABT4NPF0</accession>
<dbReference type="EMBL" id="JAPWIS010000030">
    <property type="protein sequence ID" value="MCZ4589265.1"/>
    <property type="molecule type" value="Genomic_DNA"/>
</dbReference>
<keyword evidence="1 3" id="KW-0808">Transferase</keyword>
<dbReference type="PANTHER" id="PTHR48207:SF3">
    <property type="entry name" value="SUCCINATE--HYDROXYMETHYLGLUTARATE COA-TRANSFERASE"/>
    <property type="match status" value="1"/>
</dbReference>
<evidence type="ECO:0000313" key="3">
    <source>
        <dbReference type="EMBL" id="MCZ4589265.1"/>
    </source>
</evidence>
<dbReference type="Gene3D" id="3.40.50.10540">
    <property type="entry name" value="Crotonobetainyl-coa:carnitine coa-transferase, domain 1"/>
    <property type="match status" value="1"/>
</dbReference>
<dbReference type="InterPro" id="IPR003673">
    <property type="entry name" value="CoA-Trfase_fam_III"/>
</dbReference>
<dbReference type="GO" id="GO:0016740">
    <property type="term" value="F:transferase activity"/>
    <property type="evidence" value="ECO:0007669"/>
    <property type="project" value="UniProtKB-KW"/>
</dbReference>
<dbReference type="PANTHER" id="PTHR48207">
    <property type="entry name" value="SUCCINATE--HYDROXYMETHYLGLUTARATE COA-TRANSFERASE"/>
    <property type="match status" value="1"/>
</dbReference>
<evidence type="ECO:0000256" key="1">
    <source>
        <dbReference type="ARBA" id="ARBA00022679"/>
    </source>
</evidence>